<evidence type="ECO:0000313" key="2">
    <source>
        <dbReference type="EMBL" id="CAF4439374.1"/>
    </source>
</evidence>
<keyword evidence="3" id="KW-1185">Reference proteome</keyword>
<feature type="region of interest" description="Disordered" evidence="1">
    <location>
        <begin position="38"/>
        <end position="57"/>
    </location>
</feature>
<evidence type="ECO:0008006" key="4">
    <source>
        <dbReference type="Google" id="ProtNLM"/>
    </source>
</evidence>
<gene>
    <name evidence="2" type="ORF">OVN521_LOCUS37203</name>
</gene>
<reference evidence="2" key="1">
    <citation type="submission" date="2021-02" db="EMBL/GenBank/DDBJ databases">
        <authorList>
            <person name="Nowell W R."/>
        </authorList>
    </citation>
    <scope>NUCLEOTIDE SEQUENCE</scope>
</reference>
<dbReference type="Proteomes" id="UP000663866">
    <property type="component" value="Unassembled WGS sequence"/>
</dbReference>
<evidence type="ECO:0000313" key="3">
    <source>
        <dbReference type="Proteomes" id="UP000663866"/>
    </source>
</evidence>
<evidence type="ECO:0000256" key="1">
    <source>
        <dbReference type="SAM" id="MobiDB-lite"/>
    </source>
</evidence>
<accession>A0A820RKP3</accession>
<dbReference type="EMBL" id="CAJOBG010044825">
    <property type="protein sequence ID" value="CAF4439374.1"/>
    <property type="molecule type" value="Genomic_DNA"/>
</dbReference>
<name>A0A820RKP3_9BILA</name>
<feature type="non-terminal residue" evidence="2">
    <location>
        <position position="57"/>
    </location>
</feature>
<organism evidence="2 3">
    <name type="scientific">Rotaria magnacalcarata</name>
    <dbReference type="NCBI Taxonomy" id="392030"/>
    <lineage>
        <taxon>Eukaryota</taxon>
        <taxon>Metazoa</taxon>
        <taxon>Spiralia</taxon>
        <taxon>Gnathifera</taxon>
        <taxon>Rotifera</taxon>
        <taxon>Eurotatoria</taxon>
        <taxon>Bdelloidea</taxon>
        <taxon>Philodinida</taxon>
        <taxon>Philodinidae</taxon>
        <taxon>Rotaria</taxon>
    </lineage>
</organism>
<comment type="caution">
    <text evidence="2">The sequence shown here is derived from an EMBL/GenBank/DDBJ whole genome shotgun (WGS) entry which is preliminary data.</text>
</comment>
<protein>
    <recommendedName>
        <fullName evidence="4">DUF4817 domain-containing protein</fullName>
    </recommendedName>
</protein>
<sequence>MAKFESPTVIRRKLQVGFGNKTPSVVSIQATFERFCETDTVEDRERSGRPSKITEEK</sequence>
<proteinExistence type="predicted"/>
<dbReference type="AlphaFoldDB" id="A0A820RKP3"/>